<gene>
    <name evidence="1" type="ORF">METZ01_LOCUS309166</name>
</gene>
<organism evidence="1">
    <name type="scientific">marine metagenome</name>
    <dbReference type="NCBI Taxonomy" id="408172"/>
    <lineage>
        <taxon>unclassified sequences</taxon>
        <taxon>metagenomes</taxon>
        <taxon>ecological metagenomes</taxon>
    </lineage>
</organism>
<dbReference type="EMBL" id="UINC01098077">
    <property type="protein sequence ID" value="SVC56312.1"/>
    <property type="molecule type" value="Genomic_DNA"/>
</dbReference>
<dbReference type="SUPFAM" id="SSF51230">
    <property type="entry name" value="Single hybrid motif"/>
    <property type="match status" value="1"/>
</dbReference>
<reference evidence="1" key="1">
    <citation type="submission" date="2018-05" db="EMBL/GenBank/DDBJ databases">
        <authorList>
            <person name="Lanie J.A."/>
            <person name="Ng W.-L."/>
            <person name="Kazmierczak K.M."/>
            <person name="Andrzejewski T.M."/>
            <person name="Davidsen T.M."/>
            <person name="Wayne K.J."/>
            <person name="Tettelin H."/>
            <person name="Glass J.I."/>
            <person name="Rusch D."/>
            <person name="Podicherti R."/>
            <person name="Tsui H.-C.T."/>
            <person name="Winkler M.E."/>
        </authorList>
    </citation>
    <scope>NUCLEOTIDE SEQUENCE</scope>
</reference>
<dbReference type="AlphaFoldDB" id="A0A382N982"/>
<feature type="non-terminal residue" evidence="1">
    <location>
        <position position="1"/>
    </location>
</feature>
<sequence length="38" mass="3997">ENVLCAERDGMVAEVLVSAGDSIAVDQIILEMKPHATA</sequence>
<name>A0A382N982_9ZZZZ</name>
<evidence type="ECO:0008006" key="2">
    <source>
        <dbReference type="Google" id="ProtNLM"/>
    </source>
</evidence>
<dbReference type="InterPro" id="IPR011053">
    <property type="entry name" value="Single_hybrid_motif"/>
</dbReference>
<accession>A0A382N982</accession>
<protein>
    <recommendedName>
        <fullName evidence="2">Lipoyl-binding domain-containing protein</fullName>
    </recommendedName>
</protein>
<evidence type="ECO:0000313" key="1">
    <source>
        <dbReference type="EMBL" id="SVC56312.1"/>
    </source>
</evidence>
<dbReference type="Gene3D" id="2.40.50.100">
    <property type="match status" value="1"/>
</dbReference>
<proteinExistence type="predicted"/>